<protein>
    <recommendedName>
        <fullName evidence="4">Tetratricopeptide repeat protein</fullName>
    </recommendedName>
</protein>
<dbReference type="Proteomes" id="UP000007383">
    <property type="component" value="Chromosome"/>
</dbReference>
<feature type="signal peptide" evidence="1">
    <location>
        <begin position="1"/>
        <end position="22"/>
    </location>
</feature>
<gene>
    <name evidence="2" type="ordered locus">Spiaf_0653</name>
</gene>
<keyword evidence="3" id="KW-1185">Reference proteome</keyword>
<reference evidence="3" key="1">
    <citation type="journal article" date="2013" name="Stand. Genomic Sci.">
        <title>Complete genome sequence of the halophilic bacterium Spirochaeta africana type strain (Z-7692(T)) from the alkaline Lake Magadi in the East African Rift.</title>
        <authorList>
            <person name="Liolos K."/>
            <person name="Abt B."/>
            <person name="Scheuner C."/>
            <person name="Teshima H."/>
            <person name="Held B."/>
            <person name="Lapidus A."/>
            <person name="Nolan M."/>
            <person name="Lucas S."/>
            <person name="Deshpande S."/>
            <person name="Cheng J.F."/>
            <person name="Tapia R."/>
            <person name="Goodwin L.A."/>
            <person name="Pitluck S."/>
            <person name="Pagani I."/>
            <person name="Ivanova N."/>
            <person name="Mavromatis K."/>
            <person name="Mikhailova N."/>
            <person name="Huntemann M."/>
            <person name="Pati A."/>
            <person name="Chen A."/>
            <person name="Palaniappan K."/>
            <person name="Land M."/>
            <person name="Rohde M."/>
            <person name="Tindall B.J."/>
            <person name="Detter J.C."/>
            <person name="Goker M."/>
            <person name="Bristow J."/>
            <person name="Eisen J.A."/>
            <person name="Markowitz V."/>
            <person name="Hugenholtz P."/>
            <person name="Woyke T."/>
            <person name="Klenk H.P."/>
            <person name="Kyrpides N.C."/>
        </authorList>
    </citation>
    <scope>NUCLEOTIDE SEQUENCE</scope>
    <source>
        <strain evidence="3">ATCC 700263 / DSM 8902 / Z-7692</strain>
    </source>
</reference>
<proteinExistence type="predicted"/>
<evidence type="ECO:0008006" key="4">
    <source>
        <dbReference type="Google" id="ProtNLM"/>
    </source>
</evidence>
<dbReference type="KEGG" id="sfc:Spiaf_0653"/>
<name>H9UGW0_SPIAZ</name>
<dbReference type="PROSITE" id="PS51257">
    <property type="entry name" value="PROKAR_LIPOPROTEIN"/>
    <property type="match status" value="1"/>
</dbReference>
<evidence type="ECO:0000313" key="3">
    <source>
        <dbReference type="Proteomes" id="UP000007383"/>
    </source>
</evidence>
<accession>H9UGW0</accession>
<evidence type="ECO:0000313" key="2">
    <source>
        <dbReference type="EMBL" id="AFG36753.1"/>
    </source>
</evidence>
<dbReference type="PATRIC" id="fig|889378.3.peg.663"/>
<dbReference type="AlphaFoldDB" id="H9UGW0"/>
<sequence>MTRVGSRLIVLLVSLAVFSGCATQVEIQRPAEQRGWDDSVNAALEDAHQQLQQARDPGLQVQQALQLADAYIAMGAESEASHYAQFANRIIVQHELPLYDQTLDLIRVLYALGQEQTADRRLQEMLDRLTLSGDEPLQGEYLVLLLELVFQLEEPSADLFRRVTDRVLFIGDAQIRSSVLRETIRLMWQASFSGDVTGIVQHAIAATSGIEDRVAQAAGYLHLSGLIHALGRQITGVDAQELAQRGMRIWRQADLWSIERDSAAMAVRGSMLSGNTAVLEEILNGIPGNQARVEILVTQAYWLAAQGLRDPAAVALEYAGRYVGAVDSPELRAAGMAGIALGQQLIGDPDAAAAGLRSAADTAVRYWNTNPEAAYAAARVLAERGEPDAVLGIAGDQRDPLNQAAVYLRLYAEMGETGLSRIDGLILRELPFVLRRIGWSRSNQLPELVAQVVVRAAERGDTALLAELRAIRPPQELQVMIEARYAQALLIRLEQ</sequence>
<dbReference type="RefSeq" id="WP_014454750.1">
    <property type="nucleotide sequence ID" value="NC_017098.1"/>
</dbReference>
<dbReference type="EMBL" id="CP003282">
    <property type="protein sequence ID" value="AFG36753.1"/>
    <property type="molecule type" value="Genomic_DNA"/>
</dbReference>
<dbReference type="HOGENOM" id="CLU_550829_0_0_12"/>
<keyword evidence="1" id="KW-0732">Signal</keyword>
<feature type="chain" id="PRO_5003623010" description="Tetratricopeptide repeat protein" evidence="1">
    <location>
        <begin position="23"/>
        <end position="495"/>
    </location>
</feature>
<evidence type="ECO:0000256" key="1">
    <source>
        <dbReference type="SAM" id="SignalP"/>
    </source>
</evidence>
<organism evidence="2 3">
    <name type="scientific">Spirochaeta africana (strain ATCC 700263 / DSM 8902 / Z-7692)</name>
    <dbReference type="NCBI Taxonomy" id="889378"/>
    <lineage>
        <taxon>Bacteria</taxon>
        <taxon>Pseudomonadati</taxon>
        <taxon>Spirochaetota</taxon>
        <taxon>Spirochaetia</taxon>
        <taxon>Spirochaetales</taxon>
        <taxon>Spirochaetaceae</taxon>
        <taxon>Spirochaeta</taxon>
    </lineage>
</organism>